<accession>A0AA39TSK7</accession>
<sequence length="191" mass="20454">MVNPSLCSPTITPPPTLTPTLTPTPLPTSARISYGAPPLLAIASLTLSGCNADLAHSSERYVIWHTLRRGSPRSFAVVSAGNTKSLTVVESAEAEKNLLARLKCGTAPKGRYALNYKVILYHTKGVVLSEIESLYYGLGVKPSCTCADGVTPRYVLPLIRDASTSSVASGPVLIVRCFDRTYVVEGRSFRN</sequence>
<reference evidence="2" key="1">
    <citation type="submission" date="2023-06" db="EMBL/GenBank/DDBJ databases">
        <authorList>
            <consortium name="Lawrence Berkeley National Laboratory"/>
            <person name="Ahrendt S."/>
            <person name="Sahu N."/>
            <person name="Indic B."/>
            <person name="Wong-Bajracharya J."/>
            <person name="Merenyi Z."/>
            <person name="Ke H.-M."/>
            <person name="Monk M."/>
            <person name="Kocsube S."/>
            <person name="Drula E."/>
            <person name="Lipzen A."/>
            <person name="Balint B."/>
            <person name="Henrissat B."/>
            <person name="Andreopoulos B."/>
            <person name="Martin F.M."/>
            <person name="Harder C.B."/>
            <person name="Rigling D."/>
            <person name="Ford K.L."/>
            <person name="Foster G.D."/>
            <person name="Pangilinan J."/>
            <person name="Papanicolaou A."/>
            <person name="Barry K."/>
            <person name="LaButti K."/>
            <person name="Viragh M."/>
            <person name="Koriabine M."/>
            <person name="Yan M."/>
            <person name="Riley R."/>
            <person name="Champramary S."/>
            <person name="Plett K.L."/>
            <person name="Tsai I.J."/>
            <person name="Slot J."/>
            <person name="Sipos G."/>
            <person name="Plett J."/>
            <person name="Nagy L.G."/>
            <person name="Grigoriev I.V."/>
        </authorList>
    </citation>
    <scope>NUCLEOTIDE SEQUENCE</scope>
    <source>
        <strain evidence="2">CCBAS 213</strain>
    </source>
</reference>
<organism evidence="2 3">
    <name type="scientific">Armillaria tabescens</name>
    <name type="common">Ringless honey mushroom</name>
    <name type="synonym">Agaricus tabescens</name>
    <dbReference type="NCBI Taxonomy" id="1929756"/>
    <lineage>
        <taxon>Eukaryota</taxon>
        <taxon>Fungi</taxon>
        <taxon>Dikarya</taxon>
        <taxon>Basidiomycota</taxon>
        <taxon>Agaricomycotina</taxon>
        <taxon>Agaricomycetes</taxon>
        <taxon>Agaricomycetidae</taxon>
        <taxon>Agaricales</taxon>
        <taxon>Marasmiineae</taxon>
        <taxon>Physalacriaceae</taxon>
        <taxon>Desarmillaria</taxon>
    </lineage>
</organism>
<feature type="compositionally biased region" description="Pro residues" evidence="1">
    <location>
        <begin position="11"/>
        <end position="24"/>
    </location>
</feature>
<dbReference type="Gene3D" id="3.40.30.10">
    <property type="entry name" value="Glutaredoxin"/>
    <property type="match status" value="1"/>
</dbReference>
<dbReference type="GeneID" id="85360540"/>
<protein>
    <submittedName>
        <fullName evidence="2">Uncharacterized protein</fullName>
    </submittedName>
</protein>
<gene>
    <name evidence="2" type="ORF">EV420DRAFT_1639606</name>
</gene>
<evidence type="ECO:0000313" key="3">
    <source>
        <dbReference type="Proteomes" id="UP001175211"/>
    </source>
</evidence>
<name>A0AA39TSK7_ARMTA</name>
<evidence type="ECO:0000256" key="1">
    <source>
        <dbReference type="SAM" id="MobiDB-lite"/>
    </source>
</evidence>
<dbReference type="RefSeq" id="XP_060334001.1">
    <property type="nucleotide sequence ID" value="XM_060476992.1"/>
</dbReference>
<dbReference type="Proteomes" id="UP001175211">
    <property type="component" value="Unassembled WGS sequence"/>
</dbReference>
<dbReference type="EMBL" id="JAUEPS010000009">
    <property type="protein sequence ID" value="KAK0462389.1"/>
    <property type="molecule type" value="Genomic_DNA"/>
</dbReference>
<comment type="caution">
    <text evidence="2">The sequence shown here is derived from an EMBL/GenBank/DDBJ whole genome shotgun (WGS) entry which is preliminary data.</text>
</comment>
<evidence type="ECO:0000313" key="2">
    <source>
        <dbReference type="EMBL" id="KAK0462389.1"/>
    </source>
</evidence>
<keyword evidence="3" id="KW-1185">Reference proteome</keyword>
<feature type="region of interest" description="Disordered" evidence="1">
    <location>
        <begin position="1"/>
        <end position="24"/>
    </location>
</feature>
<dbReference type="AlphaFoldDB" id="A0AA39TSK7"/>
<proteinExistence type="predicted"/>